<dbReference type="InterPro" id="IPR006797">
    <property type="entry name" value="PRELI/MSF1_dom"/>
</dbReference>
<feature type="region of interest" description="Disordered" evidence="1">
    <location>
        <begin position="180"/>
        <end position="204"/>
    </location>
</feature>
<dbReference type="STRING" id="105785.A0A2J7QJH8"/>
<evidence type="ECO:0000313" key="4">
    <source>
        <dbReference type="Proteomes" id="UP000235965"/>
    </source>
</evidence>
<evidence type="ECO:0000256" key="1">
    <source>
        <dbReference type="SAM" id="MobiDB-lite"/>
    </source>
</evidence>
<sequence>MVQKYQSPVRVYKYPFELVMAAYERRFPTCPQIPVFVGCEVLSDTNSPDGSQRVTERRCKLNVEAPYLLKKIIGVDFVYFVQKNMLDVRNRTLNIEAHNESFASRVVVLERCRYYVHPENSDWTCFEQSASLDIRSFFGFENSMEKLAMKQYSQNIAKGKEIIEHFISELKKEGVTYLPPWSEPNKAVPDDEDDDDDDDYDYLR</sequence>
<accession>A0A2J7QJH8</accession>
<dbReference type="InParanoid" id="A0A2J7QJH8"/>
<dbReference type="Proteomes" id="UP000235965">
    <property type="component" value="Unassembled WGS sequence"/>
</dbReference>
<dbReference type="PANTHER" id="PTHR11158">
    <property type="entry name" value="MSF1/PX19 RELATED"/>
    <property type="match status" value="1"/>
</dbReference>
<evidence type="ECO:0000313" key="3">
    <source>
        <dbReference type="EMBL" id="PNF28722.1"/>
    </source>
</evidence>
<comment type="caution">
    <text evidence="3">The sequence shown here is derived from an EMBL/GenBank/DDBJ whole genome shotgun (WGS) entry which is preliminary data.</text>
</comment>
<feature type="compositionally biased region" description="Acidic residues" evidence="1">
    <location>
        <begin position="190"/>
        <end position="204"/>
    </location>
</feature>
<gene>
    <name evidence="3" type="ORF">B7P43_G07856</name>
</gene>
<name>A0A2J7QJH8_9NEOP</name>
<dbReference type="OrthoDB" id="30289at2759"/>
<dbReference type="AlphaFoldDB" id="A0A2J7QJH8"/>
<dbReference type="GO" id="GO:0005758">
    <property type="term" value="C:mitochondrial intermembrane space"/>
    <property type="evidence" value="ECO:0007669"/>
    <property type="project" value="InterPro"/>
</dbReference>
<dbReference type="EMBL" id="NEVH01013556">
    <property type="protein sequence ID" value="PNF28722.1"/>
    <property type="molecule type" value="Genomic_DNA"/>
</dbReference>
<reference evidence="3 4" key="1">
    <citation type="submission" date="2017-12" db="EMBL/GenBank/DDBJ databases">
        <title>Hemimetabolous genomes reveal molecular basis of termite eusociality.</title>
        <authorList>
            <person name="Harrison M.C."/>
            <person name="Jongepier E."/>
            <person name="Robertson H.M."/>
            <person name="Arning N."/>
            <person name="Bitard-Feildel T."/>
            <person name="Chao H."/>
            <person name="Childers C.P."/>
            <person name="Dinh H."/>
            <person name="Doddapaneni H."/>
            <person name="Dugan S."/>
            <person name="Gowin J."/>
            <person name="Greiner C."/>
            <person name="Han Y."/>
            <person name="Hu H."/>
            <person name="Hughes D.S.T."/>
            <person name="Huylmans A.-K."/>
            <person name="Kemena C."/>
            <person name="Kremer L.P.M."/>
            <person name="Lee S.L."/>
            <person name="Lopez-Ezquerra A."/>
            <person name="Mallet L."/>
            <person name="Monroy-Kuhn J.M."/>
            <person name="Moser A."/>
            <person name="Murali S.C."/>
            <person name="Muzny D.M."/>
            <person name="Otani S."/>
            <person name="Piulachs M.-D."/>
            <person name="Poelchau M."/>
            <person name="Qu J."/>
            <person name="Schaub F."/>
            <person name="Wada-Katsumata A."/>
            <person name="Worley K.C."/>
            <person name="Xie Q."/>
            <person name="Ylla G."/>
            <person name="Poulsen M."/>
            <person name="Gibbs R.A."/>
            <person name="Schal C."/>
            <person name="Richards S."/>
            <person name="Belles X."/>
            <person name="Korb J."/>
            <person name="Bornberg-Bauer E."/>
        </authorList>
    </citation>
    <scope>NUCLEOTIDE SEQUENCE [LARGE SCALE GENOMIC DNA]</scope>
    <source>
        <tissue evidence="3">Whole body</tissue>
    </source>
</reference>
<evidence type="ECO:0000259" key="2">
    <source>
        <dbReference type="PROSITE" id="PS50904"/>
    </source>
</evidence>
<dbReference type="InterPro" id="IPR037365">
    <property type="entry name" value="Slowmo/Ups"/>
</dbReference>
<feature type="domain" description="PRELI/MSF1" evidence="2">
    <location>
        <begin position="3"/>
        <end position="175"/>
    </location>
</feature>
<protein>
    <recommendedName>
        <fullName evidence="2">PRELI/MSF1 domain-containing protein</fullName>
    </recommendedName>
</protein>
<keyword evidence="4" id="KW-1185">Reference proteome</keyword>
<dbReference type="Pfam" id="PF04707">
    <property type="entry name" value="PRELI"/>
    <property type="match status" value="1"/>
</dbReference>
<proteinExistence type="predicted"/>
<organism evidence="3 4">
    <name type="scientific">Cryptotermes secundus</name>
    <dbReference type="NCBI Taxonomy" id="105785"/>
    <lineage>
        <taxon>Eukaryota</taxon>
        <taxon>Metazoa</taxon>
        <taxon>Ecdysozoa</taxon>
        <taxon>Arthropoda</taxon>
        <taxon>Hexapoda</taxon>
        <taxon>Insecta</taxon>
        <taxon>Pterygota</taxon>
        <taxon>Neoptera</taxon>
        <taxon>Polyneoptera</taxon>
        <taxon>Dictyoptera</taxon>
        <taxon>Blattodea</taxon>
        <taxon>Blattoidea</taxon>
        <taxon>Termitoidae</taxon>
        <taxon>Kalotermitidae</taxon>
        <taxon>Cryptotermitinae</taxon>
        <taxon>Cryptotermes</taxon>
    </lineage>
</organism>
<dbReference type="PROSITE" id="PS50904">
    <property type="entry name" value="PRELI_MSF1"/>
    <property type="match status" value="1"/>
</dbReference>